<dbReference type="Gene3D" id="1.20.1560.10">
    <property type="entry name" value="ABC transporter type 1, transmembrane domain"/>
    <property type="match status" value="1"/>
</dbReference>
<keyword evidence="2" id="KW-0547">Nucleotide-binding</keyword>
<keyword evidence="1" id="KW-0812">Transmembrane</keyword>
<evidence type="ECO:0000256" key="3">
    <source>
        <dbReference type="ARBA" id="ARBA00022840"/>
    </source>
</evidence>
<evidence type="ECO:0000313" key="6">
    <source>
        <dbReference type="EMBL" id="KAJ4974903.1"/>
    </source>
</evidence>
<dbReference type="InterPro" id="IPR050173">
    <property type="entry name" value="ABC_transporter_C-like"/>
</dbReference>
<accession>A0A9Q0KQD5</accession>
<keyword evidence="7" id="KW-1185">Reference proteome</keyword>
<evidence type="ECO:0000313" key="7">
    <source>
        <dbReference type="Proteomes" id="UP001141806"/>
    </source>
</evidence>
<evidence type="ECO:0000256" key="5">
    <source>
        <dbReference type="ARBA" id="ARBA00023136"/>
    </source>
</evidence>
<gene>
    <name evidence="6" type="ORF">NE237_008077</name>
</gene>
<dbReference type="InterPro" id="IPR036640">
    <property type="entry name" value="ABC1_TM_sf"/>
</dbReference>
<name>A0A9Q0KQD5_9MAGN</name>
<dbReference type="PANTHER" id="PTHR24223">
    <property type="entry name" value="ATP-BINDING CASSETTE SUB-FAMILY C"/>
    <property type="match status" value="1"/>
</dbReference>
<dbReference type="GO" id="GO:0005524">
    <property type="term" value="F:ATP binding"/>
    <property type="evidence" value="ECO:0007669"/>
    <property type="project" value="UniProtKB-KW"/>
</dbReference>
<sequence>MPVVGLRSSSWYRSGQQNDSGRDNAIAEMMHQRCCSRREVSDGRVAVVATFGLEAAQKLFAKMLRSVFHASMSFFDSTPAKQILNRVSVDQSVVDLDINNNTTSWHSWCNGKSNLASLAFSCLIGHCKLVDAGNVLFLHLMLFRVIDKIYSSVGFFATNKSINYGQQLVLMAISTWKQVPYIMD</sequence>
<proteinExistence type="predicted"/>
<keyword evidence="4" id="KW-1133">Transmembrane helix</keyword>
<dbReference type="PANTHER" id="PTHR24223:SF189">
    <property type="entry name" value="ABC TRANSPORTER C FAMILY MEMBER 5"/>
    <property type="match status" value="1"/>
</dbReference>
<dbReference type="Proteomes" id="UP001141806">
    <property type="component" value="Unassembled WGS sequence"/>
</dbReference>
<reference evidence="6" key="1">
    <citation type="journal article" date="2023" name="Plant J.">
        <title>The genome of the king protea, Protea cynaroides.</title>
        <authorList>
            <person name="Chang J."/>
            <person name="Duong T.A."/>
            <person name="Schoeman C."/>
            <person name="Ma X."/>
            <person name="Roodt D."/>
            <person name="Barker N."/>
            <person name="Li Z."/>
            <person name="Van de Peer Y."/>
            <person name="Mizrachi E."/>
        </authorList>
    </citation>
    <scope>NUCLEOTIDE SEQUENCE</scope>
    <source>
        <tissue evidence="6">Young leaves</tissue>
    </source>
</reference>
<evidence type="ECO:0008006" key="8">
    <source>
        <dbReference type="Google" id="ProtNLM"/>
    </source>
</evidence>
<dbReference type="GO" id="GO:0016020">
    <property type="term" value="C:membrane"/>
    <property type="evidence" value="ECO:0007669"/>
    <property type="project" value="InterPro"/>
</dbReference>
<protein>
    <recommendedName>
        <fullName evidence="8">ABC transmembrane type-1 domain-containing protein</fullName>
    </recommendedName>
</protein>
<evidence type="ECO:0000256" key="4">
    <source>
        <dbReference type="ARBA" id="ARBA00022989"/>
    </source>
</evidence>
<comment type="caution">
    <text evidence="6">The sequence shown here is derived from an EMBL/GenBank/DDBJ whole genome shotgun (WGS) entry which is preliminary data.</text>
</comment>
<dbReference type="GO" id="GO:0042626">
    <property type="term" value="F:ATPase-coupled transmembrane transporter activity"/>
    <property type="evidence" value="ECO:0007669"/>
    <property type="project" value="TreeGrafter"/>
</dbReference>
<dbReference type="EMBL" id="JAMYWD010000004">
    <property type="protein sequence ID" value="KAJ4974903.1"/>
    <property type="molecule type" value="Genomic_DNA"/>
</dbReference>
<dbReference type="AlphaFoldDB" id="A0A9Q0KQD5"/>
<dbReference type="OrthoDB" id="6500128at2759"/>
<dbReference type="SUPFAM" id="SSF90123">
    <property type="entry name" value="ABC transporter transmembrane region"/>
    <property type="match status" value="1"/>
</dbReference>
<organism evidence="6 7">
    <name type="scientific">Protea cynaroides</name>
    <dbReference type="NCBI Taxonomy" id="273540"/>
    <lineage>
        <taxon>Eukaryota</taxon>
        <taxon>Viridiplantae</taxon>
        <taxon>Streptophyta</taxon>
        <taxon>Embryophyta</taxon>
        <taxon>Tracheophyta</taxon>
        <taxon>Spermatophyta</taxon>
        <taxon>Magnoliopsida</taxon>
        <taxon>Proteales</taxon>
        <taxon>Proteaceae</taxon>
        <taxon>Protea</taxon>
    </lineage>
</organism>
<keyword evidence="3" id="KW-0067">ATP-binding</keyword>
<evidence type="ECO:0000256" key="1">
    <source>
        <dbReference type="ARBA" id="ARBA00022692"/>
    </source>
</evidence>
<evidence type="ECO:0000256" key="2">
    <source>
        <dbReference type="ARBA" id="ARBA00022741"/>
    </source>
</evidence>
<keyword evidence="5" id="KW-0472">Membrane</keyword>